<keyword evidence="4 8" id="KW-0418">Kinase</keyword>
<dbReference type="GeneID" id="36515363"/>
<dbReference type="SUPFAM" id="SSF55874">
    <property type="entry name" value="ATPase domain of HSP90 chaperone/DNA topoisomerase II/histidine kinase"/>
    <property type="match status" value="1"/>
</dbReference>
<protein>
    <recommendedName>
        <fullName evidence="8">Protein-serine/threonine kinase</fullName>
        <ecNumber evidence="8">2.7.11.-</ecNumber>
    </recommendedName>
</protein>
<dbReference type="Proteomes" id="UP000238350">
    <property type="component" value="Unassembled WGS sequence"/>
</dbReference>
<feature type="domain" description="Histidine kinase" evidence="9">
    <location>
        <begin position="342"/>
        <end position="469"/>
    </location>
</feature>
<keyword evidence="6 8" id="KW-0496">Mitochondrion</keyword>
<keyword evidence="10" id="KW-0670">Pyruvate</keyword>
<evidence type="ECO:0000256" key="1">
    <source>
        <dbReference type="ARBA" id="ARBA00006155"/>
    </source>
</evidence>
<evidence type="ECO:0000256" key="6">
    <source>
        <dbReference type="ARBA" id="ARBA00023128"/>
    </source>
</evidence>
<comment type="catalytic activity">
    <reaction evidence="7">
        <text>L-seryl-[pyruvate dehydrogenase E1 alpha subunit] + ATP = O-phospho-L-seryl-[pyruvate dehydrogenase E1 alpha subunit] + ADP + H(+)</text>
        <dbReference type="Rhea" id="RHEA:23052"/>
        <dbReference type="Rhea" id="RHEA-COMP:13689"/>
        <dbReference type="Rhea" id="RHEA-COMP:13690"/>
        <dbReference type="ChEBI" id="CHEBI:15378"/>
        <dbReference type="ChEBI" id="CHEBI:29999"/>
        <dbReference type="ChEBI" id="CHEBI:30616"/>
        <dbReference type="ChEBI" id="CHEBI:83421"/>
        <dbReference type="ChEBI" id="CHEBI:456216"/>
        <dbReference type="EC" id="2.7.11.2"/>
    </reaction>
</comment>
<evidence type="ECO:0000256" key="3">
    <source>
        <dbReference type="ARBA" id="ARBA00022741"/>
    </source>
</evidence>
<evidence type="ECO:0000256" key="2">
    <source>
        <dbReference type="ARBA" id="ARBA00022679"/>
    </source>
</evidence>
<dbReference type="InterPro" id="IPR036890">
    <property type="entry name" value="HATPase_C_sf"/>
</dbReference>
<comment type="subcellular location">
    <subcellularLocation>
        <location evidence="8">Mitochondrion matrix</location>
    </subcellularLocation>
</comment>
<dbReference type="EMBL" id="NDIQ01000001">
    <property type="protein sequence ID" value="PRT53994.1"/>
    <property type="molecule type" value="Genomic_DNA"/>
</dbReference>
<reference evidence="10 11" key="1">
    <citation type="submission" date="2017-04" db="EMBL/GenBank/DDBJ databases">
        <title>Genome sequencing of [Candida] sorbophila.</title>
        <authorList>
            <person name="Ahn J.O."/>
        </authorList>
    </citation>
    <scope>NUCLEOTIDE SEQUENCE [LARGE SCALE GENOMIC DNA]</scope>
    <source>
        <strain evidence="10 11">DS02</strain>
    </source>
</reference>
<keyword evidence="5 8" id="KW-0067">ATP-binding</keyword>
<dbReference type="EC" id="2.7.11.-" evidence="8"/>
<dbReference type="CDD" id="cd16929">
    <property type="entry name" value="HATPase_PDK-like"/>
    <property type="match status" value="1"/>
</dbReference>
<dbReference type="GO" id="GO:0005759">
    <property type="term" value="C:mitochondrial matrix"/>
    <property type="evidence" value="ECO:0007669"/>
    <property type="project" value="UniProtKB-SubCell"/>
</dbReference>
<accession>A0A2T0FG88</accession>
<dbReference type="Pfam" id="PF02518">
    <property type="entry name" value="HATPase_c"/>
    <property type="match status" value="1"/>
</dbReference>
<dbReference type="PANTHER" id="PTHR11947:SF3">
    <property type="entry name" value="[PYRUVATE DEHYDROGENASE (ACETYL-TRANSFERRING)] KINASE, MITOCHONDRIAL"/>
    <property type="match status" value="1"/>
</dbReference>
<gene>
    <name evidence="10" type="ORF">B9G98_01614</name>
</gene>
<evidence type="ECO:0000256" key="8">
    <source>
        <dbReference type="RuleBase" id="RU366032"/>
    </source>
</evidence>
<dbReference type="PANTHER" id="PTHR11947">
    <property type="entry name" value="PYRUVATE DEHYDROGENASE KINASE"/>
    <property type="match status" value="1"/>
</dbReference>
<comment type="caution">
    <text evidence="10">The sequence shown here is derived from an EMBL/GenBank/DDBJ whole genome shotgun (WGS) entry which is preliminary data.</text>
</comment>
<dbReference type="STRING" id="45607.A0A2T0FG88"/>
<dbReference type="Gene3D" id="3.30.565.10">
    <property type="entry name" value="Histidine kinase-like ATPase, C-terminal domain"/>
    <property type="match status" value="1"/>
</dbReference>
<evidence type="ECO:0000256" key="5">
    <source>
        <dbReference type="ARBA" id="ARBA00022840"/>
    </source>
</evidence>
<dbReference type="SMART" id="SM00387">
    <property type="entry name" value="HATPase_c"/>
    <property type="match status" value="1"/>
</dbReference>
<dbReference type="GO" id="GO:0005524">
    <property type="term" value="F:ATP binding"/>
    <property type="evidence" value="ECO:0007669"/>
    <property type="project" value="UniProtKB-UniRule"/>
</dbReference>
<dbReference type="InterPro" id="IPR036784">
    <property type="entry name" value="AK/P_DHK_N_sf"/>
</dbReference>
<evidence type="ECO:0000313" key="11">
    <source>
        <dbReference type="Proteomes" id="UP000238350"/>
    </source>
</evidence>
<keyword evidence="11" id="KW-1185">Reference proteome</keyword>
<dbReference type="PRINTS" id="PR00344">
    <property type="entry name" value="BCTRLSENSOR"/>
</dbReference>
<evidence type="ECO:0000259" key="9">
    <source>
        <dbReference type="PROSITE" id="PS50109"/>
    </source>
</evidence>
<dbReference type="OrthoDB" id="241648at2759"/>
<dbReference type="InterPro" id="IPR005467">
    <property type="entry name" value="His_kinase_dom"/>
</dbReference>
<evidence type="ECO:0000313" key="10">
    <source>
        <dbReference type="EMBL" id="PRT53994.1"/>
    </source>
</evidence>
<dbReference type="Pfam" id="PF10436">
    <property type="entry name" value="BCDHK_Adom3"/>
    <property type="match status" value="1"/>
</dbReference>
<dbReference type="PROSITE" id="PS50109">
    <property type="entry name" value="HIS_KIN"/>
    <property type="match status" value="1"/>
</dbReference>
<dbReference type="InterPro" id="IPR003594">
    <property type="entry name" value="HATPase_dom"/>
</dbReference>
<proteinExistence type="inferred from homology"/>
<keyword evidence="2 8" id="KW-0808">Transferase</keyword>
<dbReference type="AlphaFoldDB" id="A0A2T0FG88"/>
<evidence type="ECO:0000256" key="4">
    <source>
        <dbReference type="ARBA" id="ARBA00022777"/>
    </source>
</evidence>
<organism evidence="10 11">
    <name type="scientific">Wickerhamiella sorbophila</name>
    <dbReference type="NCBI Taxonomy" id="45607"/>
    <lineage>
        <taxon>Eukaryota</taxon>
        <taxon>Fungi</taxon>
        <taxon>Dikarya</taxon>
        <taxon>Ascomycota</taxon>
        <taxon>Saccharomycotina</taxon>
        <taxon>Dipodascomycetes</taxon>
        <taxon>Dipodascales</taxon>
        <taxon>Trichomonascaceae</taxon>
        <taxon>Wickerhamiella</taxon>
    </lineage>
</organism>
<dbReference type="SUPFAM" id="SSF69012">
    <property type="entry name" value="alpha-ketoacid dehydrogenase kinase, N-terminal domain"/>
    <property type="match status" value="1"/>
</dbReference>
<dbReference type="InterPro" id="IPR018955">
    <property type="entry name" value="BCDHK/PDK_N"/>
</dbReference>
<keyword evidence="3 8" id="KW-0547">Nucleotide-binding</keyword>
<dbReference type="InterPro" id="IPR039028">
    <property type="entry name" value="BCKD/PDK"/>
</dbReference>
<dbReference type="Gene3D" id="1.20.140.20">
    <property type="entry name" value="Alpha-ketoacid/pyruvate dehydrogenase kinase, N-terminal domain"/>
    <property type="match status" value="2"/>
</dbReference>
<dbReference type="GO" id="GO:0004740">
    <property type="term" value="F:pyruvate dehydrogenase (acetyl-transferring) kinase activity"/>
    <property type="evidence" value="ECO:0007669"/>
    <property type="project" value="UniProtKB-EC"/>
</dbReference>
<dbReference type="GO" id="GO:0010906">
    <property type="term" value="P:regulation of glucose metabolic process"/>
    <property type="evidence" value="ECO:0007669"/>
    <property type="project" value="TreeGrafter"/>
</dbReference>
<sequence length="476" mass="53812">MLSLRVLIRPSRCTRWRRYNHTSPYTPPADSTTSGAGWRETPALTEKISHYSHFPATGVSLQQMVQFGGYPSDGTLFRASQFIVEELPIRLAHRVKELESLPLHLSDMPSINRVKEWYAQSFDELTSIPLPQLSDSVRKKLYNPSKRAKLVVPVGNTRPKSGLGIQAEQSPLGEQDDVYNPNVNRIRSQATRQYFATVEDDIQWPPEVQRYNRVVSHALQRIKARHDGVVSTMAQGVLEWKSSKFYQPDDDVLQGFLDRFYMSRIGIRMLIGQHIAINMDRGIRDDYVGIICTNTNVKEIAQAAIDNARFICEDWYGLYEAPKVLLHSNAENINFMYVPGHLSHMIFEIVKNSLRAVVESYGVDADEYPPVKVIIAQGDEDIAIKITDEGGGIPRRASDKVWTYMYTTAKETPSLEPDVSHSDFKAPMAGYGYGLPVSRLYARYFGGDLKLISMEGYGTDVYLHLNRLSTAAEPLS</sequence>
<name>A0A2T0FG88_9ASCO</name>
<comment type="similarity">
    <text evidence="1 8">Belongs to the PDK/BCKDK protein kinase family.</text>
</comment>
<evidence type="ECO:0000256" key="7">
    <source>
        <dbReference type="ARBA" id="ARBA00048201"/>
    </source>
</evidence>
<dbReference type="RefSeq" id="XP_024663940.1">
    <property type="nucleotide sequence ID" value="XM_024808172.1"/>
</dbReference>
<dbReference type="InterPro" id="IPR004358">
    <property type="entry name" value="Sig_transdc_His_kin-like_C"/>
</dbReference>